<accession>A0A1S8AAA1</accession>
<sequence length="86" mass="9101">MACRGCDALPPPYAFKLALEGADGTAGSHNKALCVSCNNKSESKDNKQSSSSSSSSSSSKSTGKRPAKHKWVSWELQLNGELVVRT</sequence>
<organism evidence="2">
    <name type="scientific">Rosellinia necatrix</name>
    <name type="common">White root-rot fungus</name>
    <dbReference type="NCBI Taxonomy" id="77044"/>
    <lineage>
        <taxon>Eukaryota</taxon>
        <taxon>Fungi</taxon>
        <taxon>Dikarya</taxon>
        <taxon>Ascomycota</taxon>
        <taxon>Pezizomycotina</taxon>
        <taxon>Sordariomycetes</taxon>
        <taxon>Xylariomycetidae</taxon>
        <taxon>Xylariales</taxon>
        <taxon>Xylariaceae</taxon>
        <taxon>Rosellinia</taxon>
    </lineage>
</organism>
<dbReference type="OrthoDB" id="10380689at2759"/>
<name>A0A1S8AAA1_ROSNE</name>
<protein>
    <submittedName>
        <fullName evidence="2">Uncharacterized protein</fullName>
    </submittedName>
</protein>
<reference evidence="2" key="1">
    <citation type="submission" date="2016-03" db="EMBL/GenBank/DDBJ databases">
        <title>Draft genome sequence of Rosellinia necatrix.</title>
        <authorList>
            <person name="Kanematsu S."/>
        </authorList>
    </citation>
    <scope>NUCLEOTIDE SEQUENCE [LARGE SCALE GENOMIC DNA]</scope>
    <source>
        <strain evidence="2">W97</strain>
    </source>
</reference>
<dbReference type="EMBL" id="DF977505">
    <property type="protein sequence ID" value="GAW26979.1"/>
    <property type="molecule type" value="Genomic_DNA"/>
</dbReference>
<evidence type="ECO:0000256" key="1">
    <source>
        <dbReference type="SAM" id="MobiDB-lite"/>
    </source>
</evidence>
<evidence type="ECO:0000313" key="2">
    <source>
        <dbReference type="EMBL" id="GAW26979.1"/>
    </source>
</evidence>
<proteinExistence type="predicted"/>
<feature type="compositionally biased region" description="Low complexity" evidence="1">
    <location>
        <begin position="48"/>
        <end position="61"/>
    </location>
</feature>
<keyword evidence="3" id="KW-1185">Reference proteome</keyword>
<gene>
    <name evidence="2" type="ORF">SAMD00023353_6000410</name>
</gene>
<feature type="region of interest" description="Disordered" evidence="1">
    <location>
        <begin position="39"/>
        <end position="70"/>
    </location>
</feature>
<dbReference type="Proteomes" id="UP000054516">
    <property type="component" value="Unassembled WGS sequence"/>
</dbReference>
<evidence type="ECO:0000313" key="3">
    <source>
        <dbReference type="Proteomes" id="UP000054516"/>
    </source>
</evidence>
<dbReference type="AlphaFoldDB" id="A0A1S8AAA1"/>